<evidence type="ECO:0000313" key="7">
    <source>
        <dbReference type="Proteomes" id="UP000243542"/>
    </source>
</evidence>
<proteinExistence type="predicted"/>
<accession>A0A2A9G2A7</accession>
<keyword evidence="4 6" id="KW-0503">Monooxygenase</keyword>
<evidence type="ECO:0000256" key="2">
    <source>
        <dbReference type="ARBA" id="ARBA00022643"/>
    </source>
</evidence>
<dbReference type="InterPro" id="IPR051260">
    <property type="entry name" value="Diverse_substr_monoxygenases"/>
</dbReference>
<name>A0A2A9G2A7_9PSEU</name>
<dbReference type="SUPFAM" id="SSF51679">
    <property type="entry name" value="Bacterial luciferase-like"/>
    <property type="match status" value="2"/>
</dbReference>
<dbReference type="GO" id="GO:0016705">
    <property type="term" value="F:oxidoreductase activity, acting on paired donors, with incorporation or reduction of molecular oxygen"/>
    <property type="evidence" value="ECO:0007669"/>
    <property type="project" value="InterPro"/>
</dbReference>
<dbReference type="InterPro" id="IPR011251">
    <property type="entry name" value="Luciferase-like_dom"/>
</dbReference>
<organism evidence="6 7">
    <name type="scientific">Amycolatopsis sulphurea</name>
    <dbReference type="NCBI Taxonomy" id="76022"/>
    <lineage>
        <taxon>Bacteria</taxon>
        <taxon>Bacillati</taxon>
        <taxon>Actinomycetota</taxon>
        <taxon>Actinomycetes</taxon>
        <taxon>Pseudonocardiales</taxon>
        <taxon>Pseudonocardiaceae</taxon>
        <taxon>Amycolatopsis</taxon>
    </lineage>
</organism>
<keyword evidence="7" id="KW-1185">Reference proteome</keyword>
<dbReference type="RefSeq" id="WP_245914225.1">
    <property type="nucleotide sequence ID" value="NZ_JBIAKZ010000007.1"/>
</dbReference>
<dbReference type="InterPro" id="IPR036661">
    <property type="entry name" value="Luciferase-like_sf"/>
</dbReference>
<sequence length="732" mass="77492">MPRQLHLNVNILNAGVFGGSWRFPGTDPTAAYRIEHYTDIAKKAEQARLDAVFLADGPSLDPNAEHRTGNNLEPTTVLARIAAQTERIGLIGTLSSTYNDADELARRLGDLDHLSGGRFGWNVVTTAGSAAARNFGRAGEPEHSSRYRRAAAFTGQVVQAWAARTRHASPQGRPVIVQAGGSSDGRELASKVAEVVFSADQDIEHARAFRIGIRAGAFRHGRDPDAVVVLPGLSTVVGSTEAEAKARRELLDDLLPDAYGRSRLAGQLGISLDGLRDDEPIPRELLVPPDEAGGSQTFYRLVKHIIDGENPTLGALLKRLSGGGGHRIVTGTPEQIADDIETWFRADAADGFNVMPDVLPSGFDDFADQVVPELQRRGLFRTDYAGTTLREHLGLPVPSPQLARIPQARATVAARLPDRFRVREGALHGLRVREGALHSPPHPLSTHVLLSLRVGTADGVSLAEAVALAGLAAESGVTAIRLADTGALDPTVVASYLAGRHPGIGYLAEVPTTGNAPYNVARRILSLDRATGGRAGIVLLAGDGDEVSATAVPDPTATHPVQRWIEYAGVLTRLWESFPRQALIGDRENALVVDTALVEPIGHEGAFYRVAGPLDGPSSVQGRPLVAADLGALTPEAVVASADVLVADEAEGADARVTEALHHVGRARTEVALLGRITPGTDPRAWIAEHRLDGVELVPEGGADATAALLRDWAGPRPDAGTLRAGFGLVRA</sequence>
<evidence type="ECO:0000313" key="6">
    <source>
        <dbReference type="EMBL" id="PFG56992.1"/>
    </source>
</evidence>
<dbReference type="PANTHER" id="PTHR30011:SF16">
    <property type="entry name" value="C2H2 FINGER DOMAIN TRANSCRIPTION FACTOR (EUROFUNG)-RELATED"/>
    <property type="match status" value="1"/>
</dbReference>
<feature type="domain" description="Luciferase-like" evidence="5">
    <location>
        <begin position="455"/>
        <end position="649"/>
    </location>
</feature>
<keyword evidence="2" id="KW-0288">FMN</keyword>
<feature type="domain" description="Luciferase-like" evidence="5">
    <location>
        <begin position="26"/>
        <end position="342"/>
    </location>
</feature>
<dbReference type="Gene3D" id="3.20.20.30">
    <property type="entry name" value="Luciferase-like domain"/>
    <property type="match status" value="2"/>
</dbReference>
<dbReference type="Pfam" id="PF00296">
    <property type="entry name" value="Bac_luciferase"/>
    <property type="match status" value="2"/>
</dbReference>
<dbReference type="AlphaFoldDB" id="A0A2A9G2A7"/>
<evidence type="ECO:0000256" key="3">
    <source>
        <dbReference type="ARBA" id="ARBA00023002"/>
    </source>
</evidence>
<evidence type="ECO:0000256" key="1">
    <source>
        <dbReference type="ARBA" id="ARBA00022630"/>
    </source>
</evidence>
<dbReference type="EMBL" id="PDJK01000001">
    <property type="protein sequence ID" value="PFG56992.1"/>
    <property type="molecule type" value="Genomic_DNA"/>
</dbReference>
<comment type="caution">
    <text evidence="6">The sequence shown here is derived from an EMBL/GenBank/DDBJ whole genome shotgun (WGS) entry which is preliminary data.</text>
</comment>
<gene>
    <name evidence="6" type="ORF">ATK36_0537</name>
</gene>
<dbReference type="Proteomes" id="UP000243542">
    <property type="component" value="Unassembled WGS sequence"/>
</dbReference>
<evidence type="ECO:0000256" key="4">
    <source>
        <dbReference type="ARBA" id="ARBA00023033"/>
    </source>
</evidence>
<dbReference type="GO" id="GO:0004497">
    <property type="term" value="F:monooxygenase activity"/>
    <property type="evidence" value="ECO:0007669"/>
    <property type="project" value="UniProtKB-KW"/>
</dbReference>
<keyword evidence="1" id="KW-0285">Flavoprotein</keyword>
<dbReference type="PANTHER" id="PTHR30011">
    <property type="entry name" value="ALKANESULFONATE MONOOXYGENASE-RELATED"/>
    <property type="match status" value="1"/>
</dbReference>
<reference evidence="6 7" key="1">
    <citation type="submission" date="2017-10" db="EMBL/GenBank/DDBJ databases">
        <title>Sequencing the genomes of 1000 actinobacteria strains.</title>
        <authorList>
            <person name="Klenk H.-P."/>
        </authorList>
    </citation>
    <scope>NUCLEOTIDE SEQUENCE [LARGE SCALE GENOMIC DNA]</scope>
    <source>
        <strain evidence="6 7">DSM 46092</strain>
    </source>
</reference>
<keyword evidence="3" id="KW-0560">Oxidoreductase</keyword>
<evidence type="ECO:0000259" key="5">
    <source>
        <dbReference type="Pfam" id="PF00296"/>
    </source>
</evidence>
<protein>
    <submittedName>
        <fullName evidence="6">Alkanesulfonate monooxygenase SsuD/methylene tetrahydromethanopterin reductase-like flavin-dependent oxidoreductase (Luciferase family)</fullName>
    </submittedName>
</protein>